<dbReference type="AlphaFoldDB" id="A0A830C9M3"/>
<evidence type="ECO:0000259" key="3">
    <source>
        <dbReference type="SMART" id="SM00093"/>
    </source>
</evidence>
<dbReference type="Gene3D" id="6.20.40.10">
    <property type="match status" value="1"/>
</dbReference>
<feature type="domain" description="Serpin" evidence="3">
    <location>
        <begin position="34"/>
        <end position="331"/>
    </location>
</feature>
<dbReference type="Pfam" id="PF00079">
    <property type="entry name" value="Serpin"/>
    <property type="match status" value="1"/>
</dbReference>
<dbReference type="GO" id="GO:0004867">
    <property type="term" value="F:serine-type endopeptidase inhibitor activity"/>
    <property type="evidence" value="ECO:0007669"/>
    <property type="project" value="InterPro"/>
</dbReference>
<proteinExistence type="inferred from homology"/>
<name>A0A830C9M3_9LAMI</name>
<sequence length="351" mass="39487">MGRKRKSSYDQRQALERPLVNLGESIVKQTDFSLSLAKHVISTKAKDTNFVFSPLSMHIVLCMVAAGSSGPTRAQFLDYLKSKSVEELNSLSSQVATLLFADGGPRLSFADGVWVDQSLTMKPAFKEIVENEYKAASNHVDFLNKGAWAEKFEKSLTKDDDFFLSNGTSVRVPFMTSWEDQSVHTFDGFKVLRLPYEQGEDNRKFSMLIYLPDARDGVPALVDKFGSVPGFIQNHLPGWRVRVRRFRVPKFKINFGFEASEVLRGQGLVLPFLPGGLTEMVKNGKGLKISCFFHKSCIEVDEQGTEATAASACIGEEMRHIKRWILWLTIPSFVCGERGCEWWCALCWPTC</sequence>
<keyword evidence="5" id="KW-1185">Reference proteome</keyword>
<reference evidence="4" key="1">
    <citation type="submission" date="2020-07" db="EMBL/GenBank/DDBJ databases">
        <title>Ethylene signaling mediates host invasion by parasitic plants.</title>
        <authorList>
            <person name="Yoshida S."/>
        </authorList>
    </citation>
    <scope>NUCLEOTIDE SEQUENCE</scope>
    <source>
        <strain evidence="4">Okayama</strain>
    </source>
</reference>
<dbReference type="SMART" id="SM00093">
    <property type="entry name" value="SERPIN"/>
    <property type="match status" value="1"/>
</dbReference>
<comment type="caution">
    <text evidence="4">The sequence shown here is derived from an EMBL/GenBank/DDBJ whole genome shotgun (WGS) entry which is preliminary data.</text>
</comment>
<protein>
    <submittedName>
        <fullName evidence="4">Serpin-zx</fullName>
    </submittedName>
</protein>
<gene>
    <name evidence="4" type="ORF">PHJA_001888800</name>
</gene>
<dbReference type="PANTHER" id="PTHR11461">
    <property type="entry name" value="SERINE PROTEASE INHIBITOR, SERPIN"/>
    <property type="match status" value="1"/>
</dbReference>
<dbReference type="InterPro" id="IPR000215">
    <property type="entry name" value="Serpin_fam"/>
</dbReference>
<dbReference type="OrthoDB" id="910234at2759"/>
<dbReference type="InterPro" id="IPR042185">
    <property type="entry name" value="Serpin_sf_2"/>
</dbReference>
<dbReference type="SUPFAM" id="SSF56574">
    <property type="entry name" value="Serpins"/>
    <property type="match status" value="1"/>
</dbReference>
<evidence type="ECO:0000256" key="2">
    <source>
        <dbReference type="RuleBase" id="RU000411"/>
    </source>
</evidence>
<organism evidence="4 5">
    <name type="scientific">Phtheirospermum japonicum</name>
    <dbReference type="NCBI Taxonomy" id="374723"/>
    <lineage>
        <taxon>Eukaryota</taxon>
        <taxon>Viridiplantae</taxon>
        <taxon>Streptophyta</taxon>
        <taxon>Embryophyta</taxon>
        <taxon>Tracheophyta</taxon>
        <taxon>Spermatophyta</taxon>
        <taxon>Magnoliopsida</taxon>
        <taxon>eudicotyledons</taxon>
        <taxon>Gunneridae</taxon>
        <taxon>Pentapetalae</taxon>
        <taxon>asterids</taxon>
        <taxon>lamiids</taxon>
        <taxon>Lamiales</taxon>
        <taxon>Orobanchaceae</taxon>
        <taxon>Orobanchaceae incertae sedis</taxon>
        <taxon>Phtheirospermum</taxon>
    </lineage>
</organism>
<dbReference type="InterPro" id="IPR042178">
    <property type="entry name" value="Serpin_sf_1"/>
</dbReference>
<dbReference type="Gene3D" id="2.30.39.10">
    <property type="entry name" value="Alpha-1-antitrypsin, domain 1"/>
    <property type="match status" value="1"/>
</dbReference>
<dbReference type="InterPro" id="IPR023796">
    <property type="entry name" value="Serpin_dom"/>
</dbReference>
<dbReference type="Proteomes" id="UP000653305">
    <property type="component" value="Unassembled WGS sequence"/>
</dbReference>
<dbReference type="InterPro" id="IPR036186">
    <property type="entry name" value="Serpin_sf"/>
</dbReference>
<accession>A0A830C9M3</accession>
<comment type="similarity">
    <text evidence="1 2">Belongs to the serpin family.</text>
</comment>
<dbReference type="EMBL" id="BMAC01000490">
    <property type="protein sequence ID" value="GFP97447.1"/>
    <property type="molecule type" value="Genomic_DNA"/>
</dbReference>
<dbReference type="PANTHER" id="PTHR11461:SF211">
    <property type="entry name" value="GH10112P-RELATED"/>
    <property type="match status" value="1"/>
</dbReference>
<dbReference type="CDD" id="cd02043">
    <property type="entry name" value="serpinP_plants"/>
    <property type="match status" value="1"/>
</dbReference>
<evidence type="ECO:0000313" key="5">
    <source>
        <dbReference type="Proteomes" id="UP000653305"/>
    </source>
</evidence>
<evidence type="ECO:0000313" key="4">
    <source>
        <dbReference type="EMBL" id="GFP97447.1"/>
    </source>
</evidence>
<dbReference type="GO" id="GO:0005615">
    <property type="term" value="C:extracellular space"/>
    <property type="evidence" value="ECO:0007669"/>
    <property type="project" value="InterPro"/>
</dbReference>
<evidence type="ECO:0000256" key="1">
    <source>
        <dbReference type="ARBA" id="ARBA00009500"/>
    </source>
</evidence>
<dbReference type="Gene3D" id="3.30.497.10">
    <property type="entry name" value="Antithrombin, subunit I, domain 2"/>
    <property type="match status" value="1"/>
</dbReference>